<dbReference type="SUPFAM" id="SSF48371">
    <property type="entry name" value="ARM repeat"/>
    <property type="match status" value="1"/>
</dbReference>
<comment type="subcellular location">
    <subcellularLocation>
        <location evidence="1">Nucleus</location>
    </subcellularLocation>
</comment>
<evidence type="ECO:0000256" key="1">
    <source>
        <dbReference type="ARBA" id="ARBA00004123"/>
    </source>
</evidence>
<evidence type="ECO:0000256" key="2">
    <source>
        <dbReference type="ARBA" id="ARBA00005892"/>
    </source>
</evidence>
<evidence type="ECO:0000313" key="5">
    <source>
        <dbReference type="EMBL" id="CEP02547.1"/>
    </source>
</evidence>
<comment type="similarity">
    <text evidence="2">Belongs to the NUP186/NUP192/NUP205 family.</text>
</comment>
<dbReference type="Proteomes" id="UP000039324">
    <property type="component" value="Unassembled WGS sequence"/>
</dbReference>
<dbReference type="InterPro" id="IPR021827">
    <property type="entry name" value="Nup186/Nup192/Nup205"/>
</dbReference>
<keyword evidence="4" id="KW-0539">Nucleus</keyword>
<organism evidence="5 6">
    <name type="scientific">Plasmodiophora brassicae</name>
    <name type="common">Clubroot disease agent</name>
    <dbReference type="NCBI Taxonomy" id="37360"/>
    <lineage>
        <taxon>Eukaryota</taxon>
        <taxon>Sar</taxon>
        <taxon>Rhizaria</taxon>
        <taxon>Endomyxa</taxon>
        <taxon>Phytomyxea</taxon>
        <taxon>Plasmodiophorida</taxon>
        <taxon>Plasmodiophoridae</taxon>
        <taxon>Plasmodiophora</taxon>
    </lineage>
</organism>
<dbReference type="OrthoDB" id="2019644at2759"/>
<dbReference type="PANTHER" id="PTHR31344">
    <property type="entry name" value="NUCLEAR PORE COMPLEX PROTEIN NUP205"/>
    <property type="match status" value="1"/>
</dbReference>
<protein>
    <submittedName>
        <fullName evidence="5">Uncharacterized protein</fullName>
    </submittedName>
</protein>
<accession>A0A0G4J4U7</accession>
<evidence type="ECO:0000256" key="3">
    <source>
        <dbReference type="ARBA" id="ARBA00022448"/>
    </source>
</evidence>
<reference evidence="5 6" key="1">
    <citation type="submission" date="2015-02" db="EMBL/GenBank/DDBJ databases">
        <authorList>
            <person name="Chooi Y.-H."/>
        </authorList>
    </citation>
    <scope>NUCLEOTIDE SEQUENCE [LARGE SCALE GENOMIC DNA]</scope>
    <source>
        <strain evidence="5">E3</strain>
    </source>
</reference>
<gene>
    <name evidence="5" type="ORF">PBRA_009131</name>
</gene>
<dbReference type="PANTHER" id="PTHR31344:SF0">
    <property type="entry name" value="NUCLEAR PORE COMPLEX PROTEIN NUP205"/>
    <property type="match status" value="1"/>
</dbReference>
<dbReference type="Pfam" id="PF11894">
    <property type="entry name" value="Nup192"/>
    <property type="match status" value="3"/>
</dbReference>
<proteinExistence type="inferred from homology"/>
<dbReference type="STRING" id="37360.A0A0G4J4U7"/>
<keyword evidence="6" id="KW-1185">Reference proteome</keyword>
<name>A0A0G4J4U7_PLABS</name>
<dbReference type="InterPro" id="IPR016024">
    <property type="entry name" value="ARM-type_fold"/>
</dbReference>
<dbReference type="EMBL" id="CDSF01000131">
    <property type="protein sequence ID" value="CEP02547.1"/>
    <property type="molecule type" value="Genomic_DNA"/>
</dbReference>
<sequence length="1666" mass="181370">MEVDCTLLRSVVQDAWNGQYTIDHLNKTLVRFQDALANPLQQAAPDADSRAKIQSRSVRLAGEVQEITLQSDVVAWILEFSDAVELNELDVLRLLLQAFRMDPDDRRRCDSEKDTAVSLYFSQREDLLVALLDIVQMVGDDADSSPSLARAMQSFFDRLKDANLVRNCIDRIRFLSRMKLSVYMTYVDNEIRLLALILFYIEMHSGLDNRTSSQGQHSNVVALCTVAEEMSLSIPSVRTHYQQQNNVLVHCHSLTTSIYIILTTIINAVSQTAGGIDLPKWAPPGTPSPLFASYDLMRKIIGAVVPSALGDTDLATVAFDGLSGFGAFVNQMPTLSPKSQIDICDCLAKFVVYFLGRHFSTVRSTKNPGALLSLIGSLIAAIANVSEDHVAVFWRCKAVSDLLHALDLDTPPDSPRFSSFCDLIVALSRGDDGPRAVQFLAGAKGTNWHRIFDLFHRAIRDMSLAPSKGPTSAPVAQVTSLLPLDISILCDLVRLVEAMARCRSSVLSPSVQQLQVLETLFQMVVCAFPVRLKARILSAIAAYVVGHPSEVGQVWDRLEGVQILDTQPVPGTSPRRGLQHDLEDVEVPDGSYPLTTAFLSLLLALMPLTPTSMRVKLGAPLRAPGIAPYVTYVRTSILAPLCGRTYNLPSEKWTIASLCLQFLSYVIDDSDVVESLMSSQSRELRAIVEVIESCAASQDANTGDALQAALDLLRGALERQDDVVKQMTRASREHVTLSSALLRQPNTIGIICGLVGAPPGSFKDLSVQVNAADVLQAVALRDPTLVARLLSSLRLSDSVRASWSTQLLCASSDAVLHERLKSTIIRTMTDTLGGHWPNIAHVLVGFDTTSAACDGARLAHASNGCLTALIDLICRPGWLAAWPHLGQISLRLICNLLEDPVTRALVHQFISLHYDSFFTTCLRSLPTLADAASCPRERRSDFMLQEAWLLKSIALDLQLRRQLDQTMMFESTSSALDLLGLSTAYLHQLTHHATATPSSPLMLTLLDSIYPAVDGGLPEYGGLERSTCSVIGRETLSNCIEQRGEQFVWRLDRLQQASLASGLDAAAIVESAKRFNRNVFVLEASRTAAHCWCQLIQVWILERNDAGDRHMLPILLELLSSLLSKLSDANWAPASASFATTALALAVQIRLIARGGGVTADHRVMEGVLSGIMGSQSLPAKNHLFALFYVYMDLLGASASRTRGREWALSQSLADLNISSTHLIQRIGTHAISGHAATQALAVMFLTAYPVDLLVPLLERSSQMVRFVQVLTAGSQSLPTALTSSPANYHLVLSLESHLLFLVHVAQSPSGAKALFSADVLGRIGEANYLSARPPPTVHTDCMNPSAMQKYHQLLLPTLQLVISLLTTMPNRHDVHARVLDFLLVTHLNAFTAVVSAQPPATSADHLSAFQYAVAIVLALASGPSHARPELAAMVQLVLQQFPVLSTLFRDSMNSQPPSPSYADLYRDLVSLCAFLVQRRLYVFDASIDPKLDTTAAVSTSKAMPLGLLIYFAIPSSLGVLRDARLRKARAEEILGRLERSEVDGEAVEDGAAPSTATYRDEIASAIGSERTATMIAQQALQIVFLSLQMYGTDGDAADSVRPHTSRLRQAVEQCEAALGADDELVDKQVRRIRSELDALDGKAAAAAAVAVPDAGSTPVPQLMYF</sequence>
<evidence type="ECO:0000313" key="6">
    <source>
        <dbReference type="Proteomes" id="UP000039324"/>
    </source>
</evidence>
<evidence type="ECO:0000256" key="4">
    <source>
        <dbReference type="ARBA" id="ARBA00023242"/>
    </source>
</evidence>
<keyword evidence="3" id="KW-0813">Transport</keyword>
<dbReference type="GO" id="GO:0005643">
    <property type="term" value="C:nuclear pore"/>
    <property type="evidence" value="ECO:0007669"/>
    <property type="project" value="InterPro"/>
</dbReference>